<accession>A0ABV3WPV6</accession>
<dbReference type="SUPFAM" id="SSF53697">
    <property type="entry name" value="SIS domain"/>
    <property type="match status" value="1"/>
</dbReference>
<dbReference type="InterPro" id="IPR009057">
    <property type="entry name" value="Homeodomain-like_sf"/>
</dbReference>
<sequence length="295" mass="31719">MSLQEIWQRIESRYGAFSPQLRRAARFVRENPQDVALHSLRTVSREAGVSPTSMTRLMQALDFDNWDAFQADHRAWLTAGRQGAFSDRADRVISGSRGPGAEDLLLDAMAAAERNNVSHALAPQARRSLVQAADMLVAAPAVAIAGIRSCFPVAFSLHYSLSLFMPHVRLMTGIGSAPLDELHHLRENDCLVVVSVAPYSRETVDVARHARNSGVRVVAITDGPLSPIARLADATLGAANESPAHIASPIGPIAAAQALAILVLARAGDGALDALRRREATFEAISAYLPEEPKP</sequence>
<evidence type="ECO:0000259" key="5">
    <source>
        <dbReference type="PROSITE" id="PS51464"/>
    </source>
</evidence>
<comment type="caution">
    <text evidence="6">The sequence shown here is derived from an EMBL/GenBank/DDBJ whole genome shotgun (WGS) entry which is preliminary data.</text>
</comment>
<keyword evidence="3" id="KW-0804">Transcription</keyword>
<dbReference type="CDD" id="cd05013">
    <property type="entry name" value="SIS_RpiR"/>
    <property type="match status" value="1"/>
</dbReference>
<dbReference type="InterPro" id="IPR046348">
    <property type="entry name" value="SIS_dom_sf"/>
</dbReference>
<dbReference type="PANTHER" id="PTHR30514">
    <property type="entry name" value="GLUCOKINASE"/>
    <property type="match status" value="1"/>
</dbReference>
<reference evidence="6 7" key="1">
    <citation type="submission" date="2024-01" db="EMBL/GenBank/DDBJ databases">
        <title>New evidence supports the origin of RcGTA from prophage.</title>
        <authorList>
            <person name="Xu Y."/>
            <person name="Liu B."/>
            <person name="Chen F."/>
        </authorList>
    </citation>
    <scope>NUCLEOTIDE SEQUENCE [LARGE SCALE GENOMIC DNA]</scope>
    <source>
        <strain evidence="6 7">CBW1107-2</strain>
    </source>
</reference>
<gene>
    <name evidence="6" type="ORF">V1479_02620</name>
</gene>
<dbReference type="Pfam" id="PF01380">
    <property type="entry name" value="SIS"/>
    <property type="match status" value="1"/>
</dbReference>
<name>A0ABV3WPV6_9HYPH</name>
<dbReference type="RefSeq" id="WP_368801532.1">
    <property type="nucleotide sequence ID" value="NZ_JAZHFV010000001.1"/>
</dbReference>
<evidence type="ECO:0000256" key="2">
    <source>
        <dbReference type="ARBA" id="ARBA00023125"/>
    </source>
</evidence>
<dbReference type="PROSITE" id="PS51071">
    <property type="entry name" value="HTH_RPIR"/>
    <property type="match status" value="1"/>
</dbReference>
<dbReference type="Gene3D" id="1.10.10.10">
    <property type="entry name" value="Winged helix-like DNA-binding domain superfamily/Winged helix DNA-binding domain"/>
    <property type="match status" value="1"/>
</dbReference>
<dbReference type="PROSITE" id="PS51464">
    <property type="entry name" value="SIS"/>
    <property type="match status" value="1"/>
</dbReference>
<dbReference type="Proteomes" id="UP001559025">
    <property type="component" value="Unassembled WGS sequence"/>
</dbReference>
<evidence type="ECO:0000256" key="1">
    <source>
        <dbReference type="ARBA" id="ARBA00023015"/>
    </source>
</evidence>
<keyword evidence="7" id="KW-1185">Reference proteome</keyword>
<feature type="domain" description="HTH rpiR-type" evidence="4">
    <location>
        <begin position="4"/>
        <end position="80"/>
    </location>
</feature>
<dbReference type="InterPro" id="IPR035472">
    <property type="entry name" value="RpiR-like_SIS"/>
</dbReference>
<dbReference type="EMBL" id="JAZHFV010000001">
    <property type="protein sequence ID" value="MEX4006179.1"/>
    <property type="molecule type" value="Genomic_DNA"/>
</dbReference>
<protein>
    <submittedName>
        <fullName evidence="6">MurR/RpiR family transcriptional regulator</fullName>
    </submittedName>
</protein>
<organism evidence="6 7">
    <name type="scientific">Neoaquamicrobium sediminum</name>
    <dbReference type="NCBI Taxonomy" id="1849104"/>
    <lineage>
        <taxon>Bacteria</taxon>
        <taxon>Pseudomonadati</taxon>
        <taxon>Pseudomonadota</taxon>
        <taxon>Alphaproteobacteria</taxon>
        <taxon>Hyphomicrobiales</taxon>
        <taxon>Phyllobacteriaceae</taxon>
        <taxon>Neoaquamicrobium</taxon>
    </lineage>
</organism>
<dbReference type="PANTHER" id="PTHR30514:SF18">
    <property type="entry name" value="RPIR-FAMILY TRANSCRIPTIONAL REGULATOR"/>
    <property type="match status" value="1"/>
</dbReference>
<evidence type="ECO:0000313" key="6">
    <source>
        <dbReference type="EMBL" id="MEX4006179.1"/>
    </source>
</evidence>
<keyword evidence="2" id="KW-0238">DNA-binding</keyword>
<dbReference type="Gene3D" id="3.40.50.10490">
    <property type="entry name" value="Glucose-6-phosphate isomerase like protein, domain 1"/>
    <property type="match status" value="1"/>
</dbReference>
<dbReference type="InterPro" id="IPR000281">
    <property type="entry name" value="HTH_RpiR"/>
</dbReference>
<keyword evidence="1" id="KW-0805">Transcription regulation</keyword>
<feature type="domain" description="SIS" evidence="5">
    <location>
        <begin position="132"/>
        <end position="274"/>
    </location>
</feature>
<dbReference type="InterPro" id="IPR036388">
    <property type="entry name" value="WH-like_DNA-bd_sf"/>
</dbReference>
<dbReference type="SUPFAM" id="SSF46689">
    <property type="entry name" value="Homeodomain-like"/>
    <property type="match status" value="1"/>
</dbReference>
<evidence type="ECO:0000259" key="4">
    <source>
        <dbReference type="PROSITE" id="PS51071"/>
    </source>
</evidence>
<proteinExistence type="predicted"/>
<dbReference type="InterPro" id="IPR047640">
    <property type="entry name" value="RpiR-like"/>
</dbReference>
<evidence type="ECO:0000313" key="7">
    <source>
        <dbReference type="Proteomes" id="UP001559025"/>
    </source>
</evidence>
<dbReference type="InterPro" id="IPR001347">
    <property type="entry name" value="SIS_dom"/>
</dbReference>
<evidence type="ECO:0000256" key="3">
    <source>
        <dbReference type="ARBA" id="ARBA00023163"/>
    </source>
</evidence>